<keyword evidence="2" id="KW-1185">Reference proteome</keyword>
<sequence>MSAFPPINPAAERAYFERRFAELMERNQEQDRYIRGLRALVSRLQLEVDELRATRAGQQTAEVLEEQDEVRGPE</sequence>
<dbReference type="RefSeq" id="WP_173583167.1">
    <property type="nucleotide sequence ID" value="NZ_WOTB01000010.1"/>
</dbReference>
<protein>
    <submittedName>
        <fullName evidence="1">Uncharacterized protein</fullName>
    </submittedName>
</protein>
<name>A0ABX0JPS3_9PROT</name>
<accession>A0ABX0JPS3</accession>
<evidence type="ECO:0000313" key="1">
    <source>
        <dbReference type="EMBL" id="NHN84769.1"/>
    </source>
</evidence>
<organism evidence="1 2">
    <name type="scientific">Acetobacter musti</name>
    <dbReference type="NCBI Taxonomy" id="864732"/>
    <lineage>
        <taxon>Bacteria</taxon>
        <taxon>Pseudomonadati</taxon>
        <taxon>Pseudomonadota</taxon>
        <taxon>Alphaproteobacteria</taxon>
        <taxon>Acetobacterales</taxon>
        <taxon>Acetobacteraceae</taxon>
        <taxon>Acetobacter</taxon>
    </lineage>
</organism>
<gene>
    <name evidence="1" type="ORF">GOB93_08950</name>
</gene>
<comment type="caution">
    <text evidence="1">The sequence shown here is derived from an EMBL/GenBank/DDBJ whole genome shotgun (WGS) entry which is preliminary data.</text>
</comment>
<dbReference type="Proteomes" id="UP000635278">
    <property type="component" value="Unassembled WGS sequence"/>
</dbReference>
<reference evidence="1 2" key="1">
    <citation type="journal article" date="2020" name="Int. J. Syst. Evol. Microbiol.">
        <title>Novel acetic acid bacteria from cider fermentations: Acetobacter conturbans sp. nov. and Acetobacter fallax sp. nov.</title>
        <authorList>
            <person name="Sombolestani A.S."/>
            <person name="Cleenwerck I."/>
            <person name="Cnockaert M."/>
            <person name="Borremans W."/>
            <person name="Wieme A.D."/>
            <person name="De Vuyst L."/>
            <person name="Vandamme P."/>
        </authorList>
    </citation>
    <scope>NUCLEOTIDE SEQUENCE [LARGE SCALE GENOMIC DNA]</scope>
    <source>
        <strain evidence="1 2">LMG 30640</strain>
    </source>
</reference>
<proteinExistence type="predicted"/>
<dbReference type="EMBL" id="WOTB01000010">
    <property type="protein sequence ID" value="NHN84769.1"/>
    <property type="molecule type" value="Genomic_DNA"/>
</dbReference>
<evidence type="ECO:0000313" key="2">
    <source>
        <dbReference type="Proteomes" id="UP000635278"/>
    </source>
</evidence>